<dbReference type="PANTHER" id="PTHR35703">
    <property type="entry name" value="HEME OXYGENASE 1, CHLOROPLASTIC-RELATED"/>
    <property type="match status" value="1"/>
</dbReference>
<feature type="region of interest" description="Disordered" evidence="7">
    <location>
        <begin position="141"/>
        <end position="184"/>
    </location>
</feature>
<protein>
    <submittedName>
        <fullName evidence="8">Heme oxygenase</fullName>
        <ecNumber evidence="8">1.14.14.18</ecNumber>
    </submittedName>
</protein>
<evidence type="ECO:0000256" key="5">
    <source>
        <dbReference type="ARBA" id="ARBA00022640"/>
    </source>
</evidence>
<dbReference type="CDD" id="cd19165">
    <property type="entry name" value="HemeO"/>
    <property type="match status" value="1"/>
</dbReference>
<evidence type="ECO:0000313" key="8">
    <source>
        <dbReference type="EMBL" id="PIN25250.1"/>
    </source>
</evidence>
<keyword evidence="4" id="KW-0602">Photosynthesis</keyword>
<dbReference type="Proteomes" id="UP000231279">
    <property type="component" value="Unassembled WGS sequence"/>
</dbReference>
<organism evidence="8 9">
    <name type="scientific">Handroanthus impetiginosus</name>
    <dbReference type="NCBI Taxonomy" id="429701"/>
    <lineage>
        <taxon>Eukaryota</taxon>
        <taxon>Viridiplantae</taxon>
        <taxon>Streptophyta</taxon>
        <taxon>Embryophyta</taxon>
        <taxon>Tracheophyta</taxon>
        <taxon>Spermatophyta</taxon>
        <taxon>Magnoliopsida</taxon>
        <taxon>eudicotyledons</taxon>
        <taxon>Gunneridae</taxon>
        <taxon>Pentapetalae</taxon>
        <taxon>asterids</taxon>
        <taxon>lamiids</taxon>
        <taxon>Lamiales</taxon>
        <taxon>Bignoniaceae</taxon>
        <taxon>Crescentiina</taxon>
        <taxon>Tabebuia alliance</taxon>
        <taxon>Handroanthus</taxon>
    </lineage>
</organism>
<dbReference type="InterPro" id="IPR002051">
    <property type="entry name" value="Haem_Oase"/>
</dbReference>
<dbReference type="EMBL" id="NKXS01000278">
    <property type="protein sequence ID" value="PIN25250.1"/>
    <property type="molecule type" value="Genomic_DNA"/>
</dbReference>
<keyword evidence="8" id="KW-0560">Oxidoreductase</keyword>
<feature type="compositionally biased region" description="Low complexity" evidence="7">
    <location>
        <begin position="144"/>
        <end position="154"/>
    </location>
</feature>
<evidence type="ECO:0000256" key="4">
    <source>
        <dbReference type="ARBA" id="ARBA00022531"/>
    </source>
</evidence>
<comment type="subcellular location">
    <subcellularLocation>
        <location evidence="1">Plastid</location>
        <location evidence="1">Chloroplast</location>
    </subcellularLocation>
</comment>
<comment type="caution">
    <text evidence="8">The sequence shown here is derived from an EMBL/GenBank/DDBJ whole genome shotgun (WGS) entry which is preliminary data.</text>
</comment>
<evidence type="ECO:0000313" key="9">
    <source>
        <dbReference type="Proteomes" id="UP000231279"/>
    </source>
</evidence>
<evidence type="ECO:0000256" key="7">
    <source>
        <dbReference type="SAM" id="MobiDB-lite"/>
    </source>
</evidence>
<proteinExistence type="inferred from homology"/>
<evidence type="ECO:0000256" key="6">
    <source>
        <dbReference type="ARBA" id="ARBA00022946"/>
    </source>
</evidence>
<reference evidence="9" key="1">
    <citation type="journal article" date="2018" name="Gigascience">
        <title>Genome assembly of the Pink Ipe (Handroanthus impetiginosus, Bignoniaceae), a highly valued, ecologically keystone Neotropical timber forest tree.</title>
        <authorList>
            <person name="Silva-Junior O.B."/>
            <person name="Grattapaglia D."/>
            <person name="Novaes E."/>
            <person name="Collevatti R.G."/>
        </authorList>
    </citation>
    <scope>NUCLEOTIDE SEQUENCE [LARGE SCALE GENOMIC DNA]</scope>
    <source>
        <strain evidence="9">cv. UFG-1</strain>
    </source>
</reference>
<keyword evidence="3" id="KW-0150">Chloroplast</keyword>
<dbReference type="PIRSF" id="PIRSF030219">
    <property type="entry name" value="Heme_Oase_decyc_pln"/>
    <property type="match status" value="1"/>
</dbReference>
<gene>
    <name evidence="8" type="ORF">CDL12_01986</name>
</gene>
<evidence type="ECO:0000256" key="2">
    <source>
        <dbReference type="ARBA" id="ARBA00006134"/>
    </source>
</evidence>
<dbReference type="GO" id="GO:0015979">
    <property type="term" value="P:photosynthesis"/>
    <property type="evidence" value="ECO:0007669"/>
    <property type="project" value="UniProtKB-KW"/>
</dbReference>
<dbReference type="GO" id="GO:0004392">
    <property type="term" value="F:heme oxygenase (decyclizing) activity"/>
    <property type="evidence" value="ECO:0007669"/>
    <property type="project" value="UniProtKB-EC"/>
</dbReference>
<dbReference type="InterPro" id="IPR016951">
    <property type="entry name" value="Haem_Oase_decyc_pln"/>
</dbReference>
<dbReference type="InterPro" id="IPR016084">
    <property type="entry name" value="Haem_Oase-like_multi-hlx"/>
</dbReference>
<dbReference type="EC" id="1.14.14.18" evidence="8"/>
<dbReference type="GO" id="GO:0010024">
    <property type="term" value="P:phytochromobilin biosynthetic process"/>
    <property type="evidence" value="ECO:0007669"/>
    <property type="project" value="TreeGrafter"/>
</dbReference>
<accession>A0A2G9I6I9</accession>
<dbReference type="AlphaFoldDB" id="A0A2G9I6I9"/>
<dbReference type="OrthoDB" id="652091at2759"/>
<dbReference type="InterPro" id="IPR016053">
    <property type="entry name" value="Haem_Oase-like"/>
</dbReference>
<dbReference type="STRING" id="429701.A0A2G9I6I9"/>
<dbReference type="Gene3D" id="1.20.910.10">
    <property type="entry name" value="Heme oxygenase-like"/>
    <property type="match status" value="1"/>
</dbReference>
<keyword evidence="9" id="KW-1185">Reference proteome</keyword>
<feature type="compositionally biased region" description="Basic and acidic residues" evidence="7">
    <location>
        <begin position="73"/>
        <end position="88"/>
    </location>
</feature>
<keyword evidence="6" id="KW-0809">Transit peptide</keyword>
<evidence type="ECO:0000256" key="1">
    <source>
        <dbReference type="ARBA" id="ARBA00004229"/>
    </source>
</evidence>
<dbReference type="GO" id="GO:0006788">
    <property type="term" value="P:heme oxidation"/>
    <property type="evidence" value="ECO:0007669"/>
    <property type="project" value="InterPro"/>
</dbReference>
<evidence type="ECO:0000256" key="3">
    <source>
        <dbReference type="ARBA" id="ARBA00022528"/>
    </source>
</evidence>
<dbReference type="PANTHER" id="PTHR35703:SF1">
    <property type="entry name" value="INACTIVE HEME OXYGENASE 2, CHLOROPLASTIC-RELATED"/>
    <property type="match status" value="1"/>
</dbReference>
<comment type="similarity">
    <text evidence="2">Belongs to the heme oxygenase family.</text>
</comment>
<dbReference type="GO" id="GO:0009507">
    <property type="term" value="C:chloroplast"/>
    <property type="evidence" value="ECO:0007669"/>
    <property type="project" value="UniProtKB-SubCell"/>
</dbReference>
<sequence>MAYCSCPATTLSPSASLNYLKNSTPQFFNKFHSAPKLFTKSNNCRKISANARLFRNPFLLQCTKFSTPTFVSETERAHETEEDYKSAEEYSEGEEGPAPMGGHGQTAPPLRRQRRRYRKQYPGEEKGICEEMRFVAMKLRNSKNNQSENNSGDNNDSDEENTDNGSEKEGNSEEKNDDGNGGTWQPSMEGFLKYLVDSELVFRTVERIVDESTDVSYVYFRKTGLERSDCISTDLKWLREQGNVIPEPSNPGVTYSQYLEELAEKSPPLFLCHFYNIYFSHIAGGQVIAKQVSKKLLGGRELEFYKWDGDAEELLRGVREKLNALGEHWSRDEKNKCLREATKAFRSLGQIVRLIILL</sequence>
<feature type="compositionally biased region" description="Basic and acidic residues" evidence="7">
    <location>
        <begin position="165"/>
        <end position="178"/>
    </location>
</feature>
<feature type="region of interest" description="Disordered" evidence="7">
    <location>
        <begin position="73"/>
        <end position="123"/>
    </location>
</feature>
<dbReference type="SUPFAM" id="SSF48613">
    <property type="entry name" value="Heme oxygenase-like"/>
    <property type="match status" value="1"/>
</dbReference>
<keyword evidence="5" id="KW-0934">Plastid</keyword>
<dbReference type="Pfam" id="PF01126">
    <property type="entry name" value="Heme_oxygenase"/>
    <property type="match status" value="1"/>
</dbReference>
<name>A0A2G9I6I9_9LAMI</name>